<evidence type="ECO:0000313" key="5">
    <source>
        <dbReference type="EMBL" id="RVT96806.1"/>
    </source>
</evidence>
<evidence type="ECO:0000256" key="1">
    <source>
        <dbReference type="ARBA" id="ARBA00022723"/>
    </source>
</evidence>
<dbReference type="Gene3D" id="1.10.1060.10">
    <property type="entry name" value="Alpha-helical ferredoxin"/>
    <property type="match status" value="1"/>
</dbReference>
<keyword evidence="6" id="KW-1185">Reference proteome</keyword>
<dbReference type="EMBL" id="SACL01000003">
    <property type="protein sequence ID" value="RVT96806.1"/>
    <property type="molecule type" value="Genomic_DNA"/>
</dbReference>
<evidence type="ECO:0000313" key="6">
    <source>
        <dbReference type="Proteomes" id="UP000282957"/>
    </source>
</evidence>
<dbReference type="OrthoDB" id="9794954at2"/>
<dbReference type="PROSITE" id="PS51379">
    <property type="entry name" value="4FE4S_FER_2"/>
    <property type="match status" value="1"/>
</dbReference>
<organism evidence="5 6">
    <name type="scientific">Rhodovarius crocodyli</name>
    <dbReference type="NCBI Taxonomy" id="1979269"/>
    <lineage>
        <taxon>Bacteria</taxon>
        <taxon>Pseudomonadati</taxon>
        <taxon>Pseudomonadota</taxon>
        <taxon>Alphaproteobacteria</taxon>
        <taxon>Acetobacterales</taxon>
        <taxon>Roseomonadaceae</taxon>
        <taxon>Rhodovarius</taxon>
    </lineage>
</organism>
<dbReference type="InterPro" id="IPR009051">
    <property type="entry name" value="Helical_ferredxn"/>
</dbReference>
<dbReference type="GO" id="GO:0051536">
    <property type="term" value="F:iron-sulfur cluster binding"/>
    <property type="evidence" value="ECO:0007669"/>
    <property type="project" value="UniProtKB-KW"/>
</dbReference>
<dbReference type="RefSeq" id="WP_127787455.1">
    <property type="nucleotide sequence ID" value="NZ_SACL01000003.1"/>
</dbReference>
<gene>
    <name evidence="5" type="ORF">EOD42_10390</name>
</gene>
<comment type="caution">
    <text evidence="5">The sequence shown here is derived from an EMBL/GenBank/DDBJ whole genome shotgun (WGS) entry which is preliminary data.</text>
</comment>
<keyword evidence="2" id="KW-0408">Iron</keyword>
<keyword evidence="1" id="KW-0479">Metal-binding</keyword>
<sequence>MYANWSELREKETAGMLAACTRCGACYDACPMTPHIPAAQGVAPSAIVAGVLDLLQGGAGDAASQGWVSACTRTGSCIPACPEGVNPTLMLRLAKFRAQENGTMPPRDASRAMPTVKAFARLGFTAEEQEKWL</sequence>
<evidence type="ECO:0000256" key="2">
    <source>
        <dbReference type="ARBA" id="ARBA00023004"/>
    </source>
</evidence>
<name>A0A437MGN2_9PROT</name>
<dbReference type="PROSITE" id="PS00198">
    <property type="entry name" value="4FE4S_FER_1"/>
    <property type="match status" value="1"/>
</dbReference>
<feature type="domain" description="4Fe-4S ferredoxin-type" evidence="4">
    <location>
        <begin position="10"/>
        <end position="41"/>
    </location>
</feature>
<proteinExistence type="predicted"/>
<dbReference type="InterPro" id="IPR017896">
    <property type="entry name" value="4Fe4S_Fe-S-bd"/>
</dbReference>
<dbReference type="Pfam" id="PF13183">
    <property type="entry name" value="Fer4_8"/>
    <property type="match status" value="1"/>
</dbReference>
<evidence type="ECO:0000256" key="3">
    <source>
        <dbReference type="ARBA" id="ARBA00023014"/>
    </source>
</evidence>
<accession>A0A437MGN2</accession>
<dbReference type="SUPFAM" id="SSF46548">
    <property type="entry name" value="alpha-helical ferredoxin"/>
    <property type="match status" value="1"/>
</dbReference>
<dbReference type="InterPro" id="IPR017900">
    <property type="entry name" value="4Fe4S_Fe_S_CS"/>
</dbReference>
<reference evidence="5 6" key="1">
    <citation type="submission" date="2019-01" db="EMBL/GenBank/DDBJ databases">
        <authorList>
            <person name="Chen W.-M."/>
        </authorList>
    </citation>
    <scope>NUCLEOTIDE SEQUENCE [LARGE SCALE GENOMIC DNA]</scope>
    <source>
        <strain evidence="5 6">CCP-6</strain>
    </source>
</reference>
<evidence type="ECO:0000259" key="4">
    <source>
        <dbReference type="PROSITE" id="PS51379"/>
    </source>
</evidence>
<dbReference type="AlphaFoldDB" id="A0A437MGN2"/>
<dbReference type="Proteomes" id="UP000282957">
    <property type="component" value="Unassembled WGS sequence"/>
</dbReference>
<protein>
    <recommendedName>
        <fullName evidence="4">4Fe-4S ferredoxin-type domain-containing protein</fullName>
    </recommendedName>
</protein>
<keyword evidence="3" id="KW-0411">Iron-sulfur</keyword>
<dbReference type="GO" id="GO:0046872">
    <property type="term" value="F:metal ion binding"/>
    <property type="evidence" value="ECO:0007669"/>
    <property type="project" value="UniProtKB-KW"/>
</dbReference>